<keyword evidence="2" id="KW-1185">Reference proteome</keyword>
<comment type="caution">
    <text evidence="1">The sequence shown here is derived from an EMBL/GenBank/DDBJ whole genome shotgun (WGS) entry which is preliminary data.</text>
</comment>
<gene>
    <name evidence="1" type="ORF">KIW84_012487</name>
</gene>
<dbReference type="CDD" id="cd09272">
    <property type="entry name" value="RNase_HI_RT_Ty1"/>
    <property type="match status" value="1"/>
</dbReference>
<proteinExistence type="predicted"/>
<dbReference type="EMBL" id="JAMSHJ010000001">
    <property type="protein sequence ID" value="KAI5443851.1"/>
    <property type="molecule type" value="Genomic_DNA"/>
</dbReference>
<dbReference type="AlphaFoldDB" id="A0A9D5GWE3"/>
<dbReference type="Gramene" id="Psat01G0248700-T1">
    <property type="protein sequence ID" value="KAI5443851.1"/>
    <property type="gene ID" value="KIW84_012487"/>
</dbReference>
<name>A0A9D5GWE3_PEA</name>
<reference evidence="1 2" key="1">
    <citation type="journal article" date="2022" name="Nat. Genet.">
        <title>Improved pea reference genome and pan-genome highlight genomic features and evolutionary characteristics.</title>
        <authorList>
            <person name="Yang T."/>
            <person name="Liu R."/>
            <person name="Luo Y."/>
            <person name="Hu S."/>
            <person name="Wang D."/>
            <person name="Wang C."/>
            <person name="Pandey M.K."/>
            <person name="Ge S."/>
            <person name="Xu Q."/>
            <person name="Li N."/>
            <person name="Li G."/>
            <person name="Huang Y."/>
            <person name="Saxena R.K."/>
            <person name="Ji Y."/>
            <person name="Li M."/>
            <person name="Yan X."/>
            <person name="He Y."/>
            <person name="Liu Y."/>
            <person name="Wang X."/>
            <person name="Xiang C."/>
            <person name="Varshney R.K."/>
            <person name="Ding H."/>
            <person name="Gao S."/>
            <person name="Zong X."/>
        </authorList>
    </citation>
    <scope>NUCLEOTIDE SEQUENCE [LARGE SCALE GENOMIC DNA]</scope>
    <source>
        <strain evidence="1 2">cv. Zhongwan 6</strain>
    </source>
</reference>
<evidence type="ECO:0000313" key="2">
    <source>
        <dbReference type="Proteomes" id="UP001058974"/>
    </source>
</evidence>
<dbReference type="Proteomes" id="UP001058974">
    <property type="component" value="Chromosome 1"/>
</dbReference>
<evidence type="ECO:0000313" key="1">
    <source>
        <dbReference type="EMBL" id="KAI5443851.1"/>
    </source>
</evidence>
<organism evidence="1 2">
    <name type="scientific">Pisum sativum</name>
    <name type="common">Garden pea</name>
    <name type="synonym">Lathyrus oleraceus</name>
    <dbReference type="NCBI Taxonomy" id="3888"/>
    <lineage>
        <taxon>Eukaryota</taxon>
        <taxon>Viridiplantae</taxon>
        <taxon>Streptophyta</taxon>
        <taxon>Embryophyta</taxon>
        <taxon>Tracheophyta</taxon>
        <taxon>Spermatophyta</taxon>
        <taxon>Magnoliopsida</taxon>
        <taxon>eudicotyledons</taxon>
        <taxon>Gunneridae</taxon>
        <taxon>Pentapetalae</taxon>
        <taxon>rosids</taxon>
        <taxon>fabids</taxon>
        <taxon>Fabales</taxon>
        <taxon>Fabaceae</taxon>
        <taxon>Papilionoideae</taxon>
        <taxon>50 kb inversion clade</taxon>
        <taxon>NPAAA clade</taxon>
        <taxon>Hologalegina</taxon>
        <taxon>IRL clade</taxon>
        <taxon>Fabeae</taxon>
        <taxon>Lathyrus</taxon>
    </lineage>
</organism>
<protein>
    <submittedName>
        <fullName evidence="1">Uncharacterized protein</fullName>
    </submittedName>
</protein>
<accession>A0A9D5GWE3</accession>
<sequence length="104" mass="11588">MDNAKPVNTSLASHFRLSKDQAPKMEEEKELMAKILYASAIGSLMYTMGYVDVNFTGEVDHRISSIGYVFTVGTTTVSWMSRIQKIVSLSTTEVEYVAVTEARN</sequence>